<keyword evidence="1" id="KW-0732">Signal</keyword>
<feature type="chain" id="PRO_5030725905" description="Outer membrane protein beta-barrel domain-containing protein" evidence="1">
    <location>
        <begin position="22"/>
        <end position="195"/>
    </location>
</feature>
<dbReference type="Proteomes" id="UP000541352">
    <property type="component" value="Unassembled WGS sequence"/>
</dbReference>
<dbReference type="RefSeq" id="WP_183972237.1">
    <property type="nucleotide sequence ID" value="NZ_JACIBY010000002.1"/>
</dbReference>
<proteinExistence type="predicted"/>
<protein>
    <recommendedName>
        <fullName evidence="4">Outer membrane protein beta-barrel domain-containing protein</fullName>
    </recommendedName>
</protein>
<feature type="signal peptide" evidence="1">
    <location>
        <begin position="1"/>
        <end position="21"/>
    </location>
</feature>
<evidence type="ECO:0008006" key="4">
    <source>
        <dbReference type="Google" id="ProtNLM"/>
    </source>
</evidence>
<accession>A0A7W5ZIJ8</accession>
<dbReference type="EMBL" id="JACIBY010000002">
    <property type="protein sequence ID" value="MBB3837534.1"/>
    <property type="molecule type" value="Genomic_DNA"/>
</dbReference>
<evidence type="ECO:0000313" key="2">
    <source>
        <dbReference type="EMBL" id="MBB3837534.1"/>
    </source>
</evidence>
<sequence length="195" mass="22412">MNQKTAYFFAILFSFVSIVHAQKGNITLSPQIFVQQLSSTTYNKFGVATSIHYNVGNYVAIGGIIIADAYISIPKAVNYYKAKYFTFTFIPEVQINFSNKKIIPFVKLQAFDGHYYYMVANSDNPHIPPKQQKIREFFRNYIRPINFSASVGMNYKLTDRLKGTGMINFRTTQSGTFFNEINVGFGIQYDLRHKE</sequence>
<evidence type="ECO:0000313" key="3">
    <source>
        <dbReference type="Proteomes" id="UP000541352"/>
    </source>
</evidence>
<organism evidence="2 3">
    <name type="scientific">Runella defluvii</name>
    <dbReference type="NCBI Taxonomy" id="370973"/>
    <lineage>
        <taxon>Bacteria</taxon>
        <taxon>Pseudomonadati</taxon>
        <taxon>Bacteroidota</taxon>
        <taxon>Cytophagia</taxon>
        <taxon>Cytophagales</taxon>
        <taxon>Spirosomataceae</taxon>
        <taxon>Runella</taxon>
    </lineage>
</organism>
<comment type="caution">
    <text evidence="2">The sequence shown here is derived from an EMBL/GenBank/DDBJ whole genome shotgun (WGS) entry which is preliminary data.</text>
</comment>
<dbReference type="AlphaFoldDB" id="A0A7W5ZIJ8"/>
<name>A0A7W5ZIJ8_9BACT</name>
<keyword evidence="3" id="KW-1185">Reference proteome</keyword>
<reference evidence="2 3" key="1">
    <citation type="submission" date="2020-08" db="EMBL/GenBank/DDBJ databases">
        <title>Genomic Encyclopedia of Type Strains, Phase IV (KMG-IV): sequencing the most valuable type-strain genomes for metagenomic binning, comparative biology and taxonomic classification.</title>
        <authorList>
            <person name="Goeker M."/>
        </authorList>
    </citation>
    <scope>NUCLEOTIDE SEQUENCE [LARGE SCALE GENOMIC DNA]</scope>
    <source>
        <strain evidence="2 3">DSM 17976</strain>
    </source>
</reference>
<gene>
    <name evidence="2" type="ORF">FHS57_001528</name>
</gene>
<evidence type="ECO:0000256" key="1">
    <source>
        <dbReference type="SAM" id="SignalP"/>
    </source>
</evidence>